<dbReference type="PROSITE" id="PS51318">
    <property type="entry name" value="TAT"/>
    <property type="match status" value="1"/>
</dbReference>
<dbReference type="InterPro" id="IPR012334">
    <property type="entry name" value="Pectin_lyas_fold"/>
</dbReference>
<sequence length="723" mass="78742">MKEEKSKRMNRRKALVTLGAAGLGLIGASWIKNREIPTAEAAENISAATQAGNSANSVYNVKTYGAFGDGLNNDAAAINQAVQAAVGSGGGTIYFPTGTYRIRSGLTFPESVDLEFVNGARLLVDSGFNLYVYGGVKAGIYQIFEGGGRIFGEFNVPQVYPEWWGAKAGNNDSTAISSALEVLDPKGGRIVFSKGTYQITGTVTFQGKNNIVLEGFGSVLSFQNVSLGLEIIGCTNFKMQGMELNGNYNSNNLVRFSGCDQVFIEDVKVKNCRRDENVAIVPLVFVGTTNVLLEKCHVENIDSKVSKISRGVYFSSVLGGKTSRYITIRRCKFQNITPIDDGDAIHFLQQDNENGVVDGTVDAFIQDCHFIDCAKRGVKAQASGVTVQDCKFYDLNFQYEHYTAIALHCSNSSAIRNTVRYNTCLIGIGANNHESLPQKNIQIEENIIEITRTGNVNQYGILFGSALSRWRCDNVRIRNNKLLGDKLFSAIQFTYGNDVTVEGNVAQSMACVVGQQDSNFKVTNASITGNLMKSLQLGVQQSIVTQNAVKGGGNGFDLLAVCTNLELANNYIDTCKVGVNVRAGTNSVQITANRFVGNLEWDLRIDGDSHKLQRNEGLQKIYSVSGKQYQFDIRLSEGDTAPVSGFWSTGDIFNNTAPTRLRNIGFWKCVSGGSGGVWMAFGCGYGTKNERDSIKLTRNDAGYQFKLNDGSGSLFIWDGTKWV</sequence>
<dbReference type="InterPro" id="IPR006311">
    <property type="entry name" value="TAT_signal"/>
</dbReference>
<dbReference type="InterPro" id="IPR007742">
    <property type="entry name" value="NosD_dom"/>
</dbReference>
<dbReference type="PANTHER" id="PTHR31736">
    <property type="match status" value="1"/>
</dbReference>
<dbReference type="RefSeq" id="WP_344904461.1">
    <property type="nucleotide sequence ID" value="NZ_BAAAYO010000002.1"/>
</dbReference>
<dbReference type="InterPro" id="IPR024535">
    <property type="entry name" value="RHGA/B-epi-like_pectate_lyase"/>
</dbReference>
<reference evidence="4 5" key="1">
    <citation type="submission" date="2024-09" db="EMBL/GenBank/DDBJ databases">
        <authorList>
            <person name="Sun Q."/>
            <person name="Mori K."/>
        </authorList>
    </citation>
    <scope>NUCLEOTIDE SEQUENCE [LARGE SCALE GENOMIC DNA]</scope>
    <source>
        <strain evidence="4 5">JCM 12520</strain>
    </source>
</reference>
<evidence type="ECO:0000313" key="5">
    <source>
        <dbReference type="Proteomes" id="UP001589619"/>
    </source>
</evidence>
<dbReference type="InterPro" id="IPR011050">
    <property type="entry name" value="Pectin_lyase_fold/virulence"/>
</dbReference>
<name>A0ABV5W8E7_9BACL</name>
<dbReference type="InterPro" id="IPR006626">
    <property type="entry name" value="PbH1"/>
</dbReference>
<dbReference type="Pfam" id="PF12708">
    <property type="entry name" value="Pect-lyase_RHGA_epim"/>
    <property type="match status" value="1"/>
</dbReference>
<proteinExistence type="predicted"/>
<dbReference type="Gene3D" id="2.160.20.10">
    <property type="entry name" value="Single-stranded right-handed beta-helix, Pectin lyase-like"/>
    <property type="match status" value="3"/>
</dbReference>
<dbReference type="GO" id="GO:0016787">
    <property type="term" value="F:hydrolase activity"/>
    <property type="evidence" value="ECO:0007669"/>
    <property type="project" value="UniProtKB-KW"/>
</dbReference>
<evidence type="ECO:0000259" key="3">
    <source>
        <dbReference type="Pfam" id="PF12708"/>
    </source>
</evidence>
<keyword evidence="4" id="KW-0378">Hydrolase</keyword>
<dbReference type="SUPFAM" id="SSF51126">
    <property type="entry name" value="Pectin lyase-like"/>
    <property type="match status" value="3"/>
</dbReference>
<feature type="domain" description="Rhamnogalacturonase A/B/Epimerase-like pectate lyase" evidence="3">
    <location>
        <begin position="59"/>
        <end position="114"/>
    </location>
</feature>
<keyword evidence="5" id="KW-1185">Reference proteome</keyword>
<dbReference type="SMART" id="SM00710">
    <property type="entry name" value="PbH1"/>
    <property type="match status" value="7"/>
</dbReference>
<gene>
    <name evidence="4" type="ORF">ACFFNY_35195</name>
</gene>
<organism evidence="4 5">
    <name type="scientific">Paenibacillus hodogayensis</name>
    <dbReference type="NCBI Taxonomy" id="279208"/>
    <lineage>
        <taxon>Bacteria</taxon>
        <taxon>Bacillati</taxon>
        <taxon>Bacillota</taxon>
        <taxon>Bacilli</taxon>
        <taxon>Bacillales</taxon>
        <taxon>Paenibacillaceae</taxon>
        <taxon>Paenibacillus</taxon>
    </lineage>
</organism>
<evidence type="ECO:0000259" key="2">
    <source>
        <dbReference type="Pfam" id="PF05048"/>
    </source>
</evidence>
<accession>A0ABV5W8E7</accession>
<dbReference type="Pfam" id="PF05048">
    <property type="entry name" value="NosD"/>
    <property type="match status" value="1"/>
</dbReference>
<dbReference type="Proteomes" id="UP001589619">
    <property type="component" value="Unassembled WGS sequence"/>
</dbReference>
<evidence type="ECO:0000256" key="1">
    <source>
        <dbReference type="ARBA" id="ARBA00023157"/>
    </source>
</evidence>
<evidence type="ECO:0000313" key="4">
    <source>
        <dbReference type="EMBL" id="MFB9756843.1"/>
    </source>
</evidence>
<comment type="caution">
    <text evidence="4">The sequence shown here is derived from an EMBL/GenBank/DDBJ whole genome shotgun (WGS) entry which is preliminary data.</text>
</comment>
<protein>
    <submittedName>
        <fullName evidence="4">Glycosyl hydrolase family 28-related protein</fullName>
    </submittedName>
</protein>
<dbReference type="PANTHER" id="PTHR31736:SF19">
    <property type="entry name" value="PECTIN LYASE SUPERFAMILY PROTEIN-RELATED"/>
    <property type="match status" value="1"/>
</dbReference>
<feature type="domain" description="Periplasmic copper-binding protein NosD beta helix" evidence="2">
    <location>
        <begin position="468"/>
        <end position="600"/>
    </location>
</feature>
<dbReference type="EMBL" id="JBHMAG010000029">
    <property type="protein sequence ID" value="MFB9756843.1"/>
    <property type="molecule type" value="Genomic_DNA"/>
</dbReference>
<keyword evidence="1" id="KW-1015">Disulfide bond</keyword>